<dbReference type="EMBL" id="LT629700">
    <property type="protein sequence ID" value="SDM09350.1"/>
    <property type="molecule type" value="Genomic_DNA"/>
</dbReference>
<dbReference type="STRING" id="38302.SAMN04488535_1889"/>
<proteinExistence type="predicted"/>
<organism evidence="1 2">
    <name type="scientific">Corynebacterium mycetoides</name>
    <dbReference type="NCBI Taxonomy" id="38302"/>
    <lineage>
        <taxon>Bacteria</taxon>
        <taxon>Bacillati</taxon>
        <taxon>Actinomycetota</taxon>
        <taxon>Actinomycetes</taxon>
        <taxon>Mycobacteriales</taxon>
        <taxon>Corynebacteriaceae</taxon>
        <taxon>Corynebacterium</taxon>
    </lineage>
</organism>
<protein>
    <submittedName>
        <fullName evidence="1">Uncharacterized protein</fullName>
    </submittedName>
</protein>
<name>A0A1G9QEN1_9CORY</name>
<evidence type="ECO:0000313" key="2">
    <source>
        <dbReference type="Proteomes" id="UP000199350"/>
    </source>
</evidence>
<accession>A0A1G9QEN1</accession>
<sequence>MKDPTRIPDVVDALRRTWEGQPDLSLAALWGVLANRGVGWGTTDDELLAVLAEVESEHPSLIDASTDASYTISTASPAHAVTVGGDMVVVRSATDPSRMPGVWQFSSLRRTGPGLPLVITDAEGIDHRLGVVQLITAVDAQHAPDLNGLERHDVGSARWLAVLEDGRRCVIGQSVRTWAQSRRDVAATDGPWDKIVRCAEGEEFRYLPGAGLAEVAVGVVERLVVLET</sequence>
<dbReference type="Proteomes" id="UP000199350">
    <property type="component" value="Chromosome I"/>
</dbReference>
<keyword evidence="2" id="KW-1185">Reference proteome</keyword>
<gene>
    <name evidence="1" type="ORF">SAMN04488535_1889</name>
</gene>
<dbReference type="RefSeq" id="WP_092151533.1">
    <property type="nucleotide sequence ID" value="NZ_LT629700.1"/>
</dbReference>
<evidence type="ECO:0000313" key="1">
    <source>
        <dbReference type="EMBL" id="SDM09350.1"/>
    </source>
</evidence>
<dbReference type="OrthoDB" id="4415055at2"/>
<dbReference type="AlphaFoldDB" id="A0A1G9QEN1"/>
<reference evidence="2" key="1">
    <citation type="submission" date="2016-10" db="EMBL/GenBank/DDBJ databases">
        <authorList>
            <person name="Varghese N."/>
            <person name="Submissions S."/>
        </authorList>
    </citation>
    <scope>NUCLEOTIDE SEQUENCE [LARGE SCALE GENOMIC DNA]</scope>
    <source>
        <strain evidence="2">DSM 20632</strain>
    </source>
</reference>